<gene>
    <name evidence="1" type="ORF">LIER_17872</name>
</gene>
<dbReference type="EMBL" id="BAABME010004220">
    <property type="protein sequence ID" value="GAA0161592.1"/>
    <property type="molecule type" value="Genomic_DNA"/>
</dbReference>
<protein>
    <submittedName>
        <fullName evidence="1">Uncharacterized protein</fullName>
    </submittedName>
</protein>
<dbReference type="AlphaFoldDB" id="A0AAV3QHH5"/>
<sequence>MLDRLYVKQLARPIEEEGIRPTGTNVQEWSELDRRCLGYIHATISKEMISNVILNKNRRRGSNMDNKTSSSDALVFEKKKRIKKKGKQLQGKLKKDKKEDQCHYCDKMGH</sequence>
<evidence type="ECO:0000313" key="1">
    <source>
        <dbReference type="EMBL" id="GAA0161592.1"/>
    </source>
</evidence>
<keyword evidence="2" id="KW-1185">Reference proteome</keyword>
<name>A0AAV3QHH5_LITER</name>
<proteinExistence type="predicted"/>
<accession>A0AAV3QHH5</accession>
<evidence type="ECO:0000313" key="2">
    <source>
        <dbReference type="Proteomes" id="UP001454036"/>
    </source>
</evidence>
<dbReference type="Proteomes" id="UP001454036">
    <property type="component" value="Unassembled WGS sequence"/>
</dbReference>
<comment type="caution">
    <text evidence="1">The sequence shown here is derived from an EMBL/GenBank/DDBJ whole genome shotgun (WGS) entry which is preliminary data.</text>
</comment>
<reference evidence="1 2" key="1">
    <citation type="submission" date="2024-01" db="EMBL/GenBank/DDBJ databases">
        <title>The complete chloroplast genome sequence of Lithospermum erythrorhizon: insights into the phylogenetic relationship among Boraginaceae species and the maternal lineages of purple gromwells.</title>
        <authorList>
            <person name="Okada T."/>
            <person name="Watanabe K."/>
        </authorList>
    </citation>
    <scope>NUCLEOTIDE SEQUENCE [LARGE SCALE GENOMIC DNA]</scope>
</reference>
<organism evidence="1 2">
    <name type="scientific">Lithospermum erythrorhizon</name>
    <name type="common">Purple gromwell</name>
    <name type="synonym">Lithospermum officinale var. erythrorhizon</name>
    <dbReference type="NCBI Taxonomy" id="34254"/>
    <lineage>
        <taxon>Eukaryota</taxon>
        <taxon>Viridiplantae</taxon>
        <taxon>Streptophyta</taxon>
        <taxon>Embryophyta</taxon>
        <taxon>Tracheophyta</taxon>
        <taxon>Spermatophyta</taxon>
        <taxon>Magnoliopsida</taxon>
        <taxon>eudicotyledons</taxon>
        <taxon>Gunneridae</taxon>
        <taxon>Pentapetalae</taxon>
        <taxon>asterids</taxon>
        <taxon>lamiids</taxon>
        <taxon>Boraginales</taxon>
        <taxon>Boraginaceae</taxon>
        <taxon>Boraginoideae</taxon>
        <taxon>Lithospermeae</taxon>
        <taxon>Lithospermum</taxon>
    </lineage>
</organism>